<dbReference type="GO" id="GO:0005524">
    <property type="term" value="F:ATP binding"/>
    <property type="evidence" value="ECO:0007669"/>
    <property type="project" value="UniProtKB-KW"/>
</dbReference>
<dbReference type="RefSeq" id="WP_207415080.1">
    <property type="nucleotide sequence ID" value="NZ_CP061177.1"/>
</dbReference>
<dbReference type="InterPro" id="IPR017871">
    <property type="entry name" value="ABC_transporter-like_CS"/>
</dbReference>
<comment type="caution">
    <text evidence="4">The sequence shown here is derived from an EMBL/GenBank/DDBJ whole genome shotgun (WGS) entry which is preliminary data.</text>
</comment>
<dbReference type="InterPro" id="IPR050107">
    <property type="entry name" value="ABC_carbohydrate_import_ATPase"/>
</dbReference>
<gene>
    <name evidence="4" type="ORF">IAI61_01390</name>
</gene>
<dbReference type="CDD" id="cd03215">
    <property type="entry name" value="ABC_Carb_Monos_II"/>
    <property type="match status" value="1"/>
</dbReference>
<proteinExistence type="predicted"/>
<dbReference type="CDD" id="cd03216">
    <property type="entry name" value="ABC_Carb_Monos_I"/>
    <property type="match status" value="1"/>
</dbReference>
<name>A0ABS3KJQ9_9PROT</name>
<feature type="domain" description="ABC transporter" evidence="3">
    <location>
        <begin position="9"/>
        <end position="244"/>
    </location>
</feature>
<sequence>MSDPAPPAIELEGIDKRFGAVHANRAVDLVVRRGHIHGIIGENGAGKSTLMAILHGFYTADAGTIRVNGQVASIRDSRDAIRHGIEMVHQHFMLVERFSVLENVMLGAEGGARLAPGAARARAELKRLGETYGLSVDPDARIEDLPVGAQQRVEILKALYRGAEVLILDEPTGVLTPQEADDLFRVLRALRDQGRTVLLITHKLREIMAITDRVSVMRAGQMVAHRDTAATTAAELGELMIGRRLAAPAARPASHLGETLLEARGLSVRDAQGVERVKDVDLALRGGEVLGIAGVAGNGQGELLEALAGMRTPAGGEIRLNGRTVFPGRDFNAAALRRQKLGHVPEDRLRSGLLRAARAADTAILGYQDDPAYRDGLGLLSRDRIMAHGARLMREHDVRPGDPALRSALFSGGNQQKLIMAREIERDPAVLLVGQPTRGVDIGGIDAIHQRLLACRAAGKAVLVVSVELEEILALADRILVMFDGRIMGELTAAEANEQRLGLLMAGVAA</sequence>
<dbReference type="PROSITE" id="PS50893">
    <property type="entry name" value="ABC_TRANSPORTER_2"/>
    <property type="match status" value="2"/>
</dbReference>
<evidence type="ECO:0000256" key="2">
    <source>
        <dbReference type="ARBA" id="ARBA00022840"/>
    </source>
</evidence>
<dbReference type="InterPro" id="IPR003439">
    <property type="entry name" value="ABC_transporter-like_ATP-bd"/>
</dbReference>
<keyword evidence="5" id="KW-1185">Reference proteome</keyword>
<dbReference type="InterPro" id="IPR027417">
    <property type="entry name" value="P-loop_NTPase"/>
</dbReference>
<dbReference type="Gene3D" id="3.40.50.300">
    <property type="entry name" value="P-loop containing nucleotide triphosphate hydrolases"/>
    <property type="match status" value="2"/>
</dbReference>
<evidence type="ECO:0000256" key="1">
    <source>
        <dbReference type="ARBA" id="ARBA00022741"/>
    </source>
</evidence>
<protein>
    <submittedName>
        <fullName evidence="4">ABC transporter ATP-binding protein</fullName>
    </submittedName>
</protein>
<accession>A0ABS3KJQ9</accession>
<dbReference type="Pfam" id="PF00005">
    <property type="entry name" value="ABC_tran"/>
    <property type="match status" value="2"/>
</dbReference>
<dbReference type="SUPFAM" id="SSF52540">
    <property type="entry name" value="P-loop containing nucleoside triphosphate hydrolases"/>
    <property type="match status" value="2"/>
</dbReference>
<dbReference type="InterPro" id="IPR003593">
    <property type="entry name" value="AAA+_ATPase"/>
</dbReference>
<dbReference type="PANTHER" id="PTHR43790">
    <property type="entry name" value="CARBOHYDRATE TRANSPORT ATP-BINDING PROTEIN MG119-RELATED"/>
    <property type="match status" value="1"/>
</dbReference>
<organism evidence="4 5">
    <name type="scientific">Roseomonas haemaphysalidis</name>
    <dbReference type="NCBI Taxonomy" id="2768162"/>
    <lineage>
        <taxon>Bacteria</taxon>
        <taxon>Pseudomonadati</taxon>
        <taxon>Pseudomonadota</taxon>
        <taxon>Alphaproteobacteria</taxon>
        <taxon>Acetobacterales</taxon>
        <taxon>Roseomonadaceae</taxon>
        <taxon>Roseomonas</taxon>
    </lineage>
</organism>
<dbReference type="PANTHER" id="PTHR43790:SF4">
    <property type="entry name" value="GUANOSINE IMPORT ATP-BINDING PROTEIN NUPO"/>
    <property type="match status" value="1"/>
</dbReference>
<keyword evidence="2 4" id="KW-0067">ATP-binding</keyword>
<dbReference type="EMBL" id="JACTNG010000001">
    <property type="protein sequence ID" value="MBO1077667.1"/>
    <property type="molecule type" value="Genomic_DNA"/>
</dbReference>
<dbReference type="PROSITE" id="PS00211">
    <property type="entry name" value="ABC_TRANSPORTER_1"/>
    <property type="match status" value="1"/>
</dbReference>
<dbReference type="Proteomes" id="UP001518989">
    <property type="component" value="Unassembled WGS sequence"/>
</dbReference>
<evidence type="ECO:0000313" key="5">
    <source>
        <dbReference type="Proteomes" id="UP001518989"/>
    </source>
</evidence>
<feature type="domain" description="ABC transporter" evidence="3">
    <location>
        <begin position="261"/>
        <end position="509"/>
    </location>
</feature>
<evidence type="ECO:0000259" key="3">
    <source>
        <dbReference type="PROSITE" id="PS50893"/>
    </source>
</evidence>
<evidence type="ECO:0000313" key="4">
    <source>
        <dbReference type="EMBL" id="MBO1077667.1"/>
    </source>
</evidence>
<dbReference type="SMART" id="SM00382">
    <property type="entry name" value="AAA"/>
    <property type="match status" value="2"/>
</dbReference>
<reference evidence="4 5" key="1">
    <citation type="submission" date="2020-09" db="EMBL/GenBank/DDBJ databases">
        <title>Roseomonas.</title>
        <authorList>
            <person name="Zhu W."/>
        </authorList>
    </citation>
    <scope>NUCLEOTIDE SEQUENCE [LARGE SCALE GENOMIC DNA]</scope>
    <source>
        <strain evidence="4 5">573</strain>
    </source>
</reference>
<keyword evidence="1" id="KW-0547">Nucleotide-binding</keyword>